<dbReference type="RefSeq" id="WP_211632782.1">
    <property type="nucleotide sequence ID" value="NZ_CP073100.1"/>
</dbReference>
<proteinExistence type="predicted"/>
<dbReference type="AlphaFoldDB" id="A0A975J1A1"/>
<gene>
    <name evidence="1" type="ORF">KBB96_04500</name>
</gene>
<dbReference type="EMBL" id="CP073100">
    <property type="protein sequence ID" value="QUE52154.1"/>
    <property type="molecule type" value="Genomic_DNA"/>
</dbReference>
<evidence type="ECO:0000313" key="1">
    <source>
        <dbReference type="EMBL" id="QUE52154.1"/>
    </source>
</evidence>
<reference evidence="1" key="1">
    <citation type="submission" date="2021-04" db="EMBL/GenBank/DDBJ databases">
        <title>Luteolibacter sp. 32A isolated from the skin of an Anderson's salamander (Ambystoma andersonii).</title>
        <authorList>
            <person name="Spergser J."/>
            <person name="Busse H.-J."/>
        </authorList>
    </citation>
    <scope>NUCLEOTIDE SEQUENCE</scope>
    <source>
        <strain evidence="1">32A</strain>
    </source>
</reference>
<accession>A0A975J1A1</accession>
<keyword evidence="2" id="KW-1185">Reference proteome</keyword>
<name>A0A975J1A1_9BACT</name>
<protein>
    <recommendedName>
        <fullName evidence="3">GYF domain-containing protein</fullName>
    </recommendedName>
</protein>
<evidence type="ECO:0000313" key="2">
    <source>
        <dbReference type="Proteomes" id="UP000676169"/>
    </source>
</evidence>
<dbReference type="KEGG" id="lamb:KBB96_04500"/>
<organism evidence="1 2">
    <name type="scientific">Luteolibacter ambystomatis</name>
    <dbReference type="NCBI Taxonomy" id="2824561"/>
    <lineage>
        <taxon>Bacteria</taxon>
        <taxon>Pseudomonadati</taxon>
        <taxon>Verrucomicrobiota</taxon>
        <taxon>Verrucomicrobiia</taxon>
        <taxon>Verrucomicrobiales</taxon>
        <taxon>Verrucomicrobiaceae</taxon>
        <taxon>Luteolibacter</taxon>
    </lineage>
</organism>
<dbReference type="Proteomes" id="UP000676169">
    <property type="component" value="Chromosome"/>
</dbReference>
<sequence>MSAEYIIRYHDGSEVGPFDEATIQSMKNSGEISSSSEVIQTVDQEGEAWFDYLTQLTASDTTYDQLSTKDRQRLERYFAALNRKGPSMWDGSDLASYRMILQIEGRKQIMDEHHKYEIASLTRSIAGHLERIEARLRSVQSTVNLLPNLLIQAGSRDLNISSVSVGIAVDLD</sequence>
<evidence type="ECO:0008006" key="3">
    <source>
        <dbReference type="Google" id="ProtNLM"/>
    </source>
</evidence>